<sequence length="91" mass="10345">MQGSFDLYAVQLKTFLTRLDLWGVIENEAAVRASVSDVQFAMMDNIAREAILHGVPTADAELICHEINVQAMWTSFDDKQTKREYANYIFA</sequence>
<protein>
    <submittedName>
        <fullName evidence="1">Unnamed protein product</fullName>
    </submittedName>
</protein>
<dbReference type="AlphaFoldDB" id="A0A9W7D0C8"/>
<evidence type="ECO:0000313" key="2">
    <source>
        <dbReference type="Proteomes" id="UP001165121"/>
    </source>
</evidence>
<dbReference type="EMBL" id="BSXT01002972">
    <property type="protein sequence ID" value="GMF51909.1"/>
    <property type="molecule type" value="Genomic_DNA"/>
</dbReference>
<reference evidence="1" key="1">
    <citation type="submission" date="2023-04" db="EMBL/GenBank/DDBJ databases">
        <title>Phytophthora fragariaefolia NBRC 109709.</title>
        <authorList>
            <person name="Ichikawa N."/>
            <person name="Sato H."/>
            <person name="Tonouchi N."/>
        </authorList>
    </citation>
    <scope>NUCLEOTIDE SEQUENCE</scope>
    <source>
        <strain evidence="1">NBRC 109709</strain>
    </source>
</reference>
<name>A0A9W7D0C8_9STRA</name>
<gene>
    <name evidence="1" type="ORF">Pfra01_002115200</name>
</gene>
<accession>A0A9W7D0C8</accession>
<dbReference type="Proteomes" id="UP001165121">
    <property type="component" value="Unassembled WGS sequence"/>
</dbReference>
<proteinExistence type="predicted"/>
<comment type="caution">
    <text evidence="1">The sequence shown here is derived from an EMBL/GenBank/DDBJ whole genome shotgun (WGS) entry which is preliminary data.</text>
</comment>
<organism evidence="1 2">
    <name type="scientific">Phytophthora fragariaefolia</name>
    <dbReference type="NCBI Taxonomy" id="1490495"/>
    <lineage>
        <taxon>Eukaryota</taxon>
        <taxon>Sar</taxon>
        <taxon>Stramenopiles</taxon>
        <taxon>Oomycota</taxon>
        <taxon>Peronosporomycetes</taxon>
        <taxon>Peronosporales</taxon>
        <taxon>Peronosporaceae</taxon>
        <taxon>Phytophthora</taxon>
    </lineage>
</organism>
<keyword evidence="2" id="KW-1185">Reference proteome</keyword>
<evidence type="ECO:0000313" key="1">
    <source>
        <dbReference type="EMBL" id="GMF51909.1"/>
    </source>
</evidence>
<dbReference type="OrthoDB" id="120385at2759"/>